<protein>
    <submittedName>
        <fullName evidence="1">DUF6509 family protein</fullName>
    </submittedName>
</protein>
<proteinExistence type="predicted"/>
<sequence>MDIIDYEMERLDDPTGILQGDRFEFYLDIQVPEDDEMYSENGLYIKLIYAVEGESRHIAQYQIFEKTTDTYLPYSLEDEEVAFINQYCQNVIAKGNM</sequence>
<gene>
    <name evidence="1" type="ORF">OE104_08150</name>
</gene>
<accession>A0A9E8LS89</accession>
<evidence type="ECO:0000313" key="1">
    <source>
        <dbReference type="EMBL" id="WAA08618.1"/>
    </source>
</evidence>
<dbReference type="KEGG" id="faf:OE104_08150"/>
<dbReference type="EMBL" id="CP106878">
    <property type="protein sequence ID" value="WAA08618.1"/>
    <property type="molecule type" value="Genomic_DNA"/>
</dbReference>
<keyword evidence="2" id="KW-1185">Reference proteome</keyword>
<dbReference type="RefSeq" id="WP_275416396.1">
    <property type="nucleotide sequence ID" value="NZ_CP106878.1"/>
</dbReference>
<dbReference type="AlphaFoldDB" id="A0A9E8LS89"/>
<evidence type="ECO:0000313" key="2">
    <source>
        <dbReference type="Proteomes" id="UP001164718"/>
    </source>
</evidence>
<reference evidence="1" key="1">
    <citation type="submission" date="2022-09" db="EMBL/GenBank/DDBJ databases">
        <title>Complete Genomes of Fervidibacillus albus and Fervidibacillus halotolerans isolated from tidal flat sediments.</title>
        <authorList>
            <person name="Kwon K.K."/>
            <person name="Yang S.-H."/>
            <person name="Park M.J."/>
            <person name="Oh H.-M."/>
        </authorList>
    </citation>
    <scope>NUCLEOTIDE SEQUENCE</scope>
    <source>
        <strain evidence="1">MEBiC13591</strain>
    </source>
</reference>
<name>A0A9E8LS89_9BACI</name>
<dbReference type="Proteomes" id="UP001164718">
    <property type="component" value="Chromosome"/>
</dbReference>
<organism evidence="1 2">
    <name type="scientific">Fervidibacillus albus</name>
    <dbReference type="NCBI Taxonomy" id="2980026"/>
    <lineage>
        <taxon>Bacteria</taxon>
        <taxon>Bacillati</taxon>
        <taxon>Bacillota</taxon>
        <taxon>Bacilli</taxon>
        <taxon>Bacillales</taxon>
        <taxon>Bacillaceae</taxon>
        <taxon>Fervidibacillus</taxon>
    </lineage>
</organism>
<dbReference type="InterPro" id="IPR045424">
    <property type="entry name" value="DUF6509"/>
</dbReference>
<dbReference type="Pfam" id="PF20119">
    <property type="entry name" value="DUF6509"/>
    <property type="match status" value="1"/>
</dbReference>